<reference evidence="7" key="1">
    <citation type="submission" date="2017-08" db="EMBL/GenBank/DDBJ databases">
        <title>A dynamic microbial community with high functional redundancy inhabits the cold, oxic subseafloor aquifer.</title>
        <authorList>
            <person name="Tully B.J."/>
            <person name="Wheat C.G."/>
            <person name="Glazer B.T."/>
            <person name="Huber J.A."/>
        </authorList>
    </citation>
    <scope>NUCLEOTIDE SEQUENCE [LARGE SCALE GENOMIC DNA]</scope>
</reference>
<accession>A0A2A4X2C3</accession>
<dbReference type="InterPro" id="IPR038770">
    <property type="entry name" value="Na+/solute_symporter_sf"/>
</dbReference>
<comment type="subcellular location">
    <subcellularLocation>
        <location evidence="1">Membrane</location>
        <topology evidence="1">Multi-pass membrane protein</topology>
    </subcellularLocation>
</comment>
<evidence type="ECO:0000256" key="2">
    <source>
        <dbReference type="ARBA" id="ARBA00022692"/>
    </source>
</evidence>
<sequence length="318" mass="33875">MLARFNSLFPLWALLISLIAFFLNAPFAALDTAIVPLLATVMFMMGLTLTKADVERIVKEPKPILVGVILQFLLMPILALTFSKMLQLSNQLTIGMVLVGSCAGGTASNVVCYLAKGDVALSISMTMVSTLVGVIATPLLCTFYLSTTVSVDTLALLLSILQIVFIPVVLGFGCKYFLNEVANRVESFIPTLSVLIILLIIAIVVAMNADRLLDVGLLTLIAVVLHNLSGLAGGYTVSRLIGLDIKQSQTIAIEVGMQNSGLGVALATQFFSATAALPGALFSVWHNISGSLLASVWGNKRASLEYILKDEESTLPPK</sequence>
<keyword evidence="4 5" id="KW-0472">Membrane</keyword>
<evidence type="ECO:0000313" key="6">
    <source>
        <dbReference type="EMBL" id="PCI76666.1"/>
    </source>
</evidence>
<comment type="caution">
    <text evidence="6">The sequence shown here is derived from an EMBL/GenBank/DDBJ whole genome shotgun (WGS) entry which is preliminary data.</text>
</comment>
<feature type="transmembrane region" description="Helical" evidence="5">
    <location>
        <begin position="33"/>
        <end position="52"/>
    </location>
</feature>
<gene>
    <name evidence="6" type="ORF">COB20_10080</name>
</gene>
<name>A0A2A4X2C3_9GAMM</name>
<dbReference type="PANTHER" id="PTHR10361:SF28">
    <property type="entry name" value="P3 PROTEIN-RELATED"/>
    <property type="match status" value="1"/>
</dbReference>
<dbReference type="Pfam" id="PF01758">
    <property type="entry name" value="SBF"/>
    <property type="match status" value="1"/>
</dbReference>
<keyword evidence="3 5" id="KW-1133">Transmembrane helix</keyword>
<dbReference type="GO" id="GO:0016020">
    <property type="term" value="C:membrane"/>
    <property type="evidence" value="ECO:0007669"/>
    <property type="project" value="UniProtKB-SubCell"/>
</dbReference>
<dbReference type="Gene3D" id="1.20.1530.20">
    <property type="match status" value="1"/>
</dbReference>
<organism evidence="6 7">
    <name type="scientific">SAR86 cluster bacterium</name>
    <dbReference type="NCBI Taxonomy" id="2030880"/>
    <lineage>
        <taxon>Bacteria</taxon>
        <taxon>Pseudomonadati</taxon>
        <taxon>Pseudomonadota</taxon>
        <taxon>Gammaproteobacteria</taxon>
        <taxon>SAR86 cluster</taxon>
    </lineage>
</organism>
<proteinExistence type="predicted"/>
<dbReference type="EMBL" id="NVUL01000054">
    <property type="protein sequence ID" value="PCI76666.1"/>
    <property type="molecule type" value="Genomic_DNA"/>
</dbReference>
<dbReference type="AlphaFoldDB" id="A0A2A4X2C3"/>
<evidence type="ECO:0000256" key="4">
    <source>
        <dbReference type="ARBA" id="ARBA00023136"/>
    </source>
</evidence>
<dbReference type="Proteomes" id="UP000218767">
    <property type="component" value="Unassembled WGS sequence"/>
</dbReference>
<feature type="transmembrane region" description="Helical" evidence="5">
    <location>
        <begin position="64"/>
        <end position="82"/>
    </location>
</feature>
<feature type="transmembrane region" description="Helical" evidence="5">
    <location>
        <begin position="190"/>
        <end position="209"/>
    </location>
</feature>
<dbReference type="InterPro" id="IPR002657">
    <property type="entry name" value="BilAc:Na_symport/Acr3"/>
</dbReference>
<feature type="transmembrane region" description="Helical" evidence="5">
    <location>
        <begin position="7"/>
        <end position="27"/>
    </location>
</feature>
<keyword evidence="2 5" id="KW-0812">Transmembrane</keyword>
<feature type="transmembrane region" description="Helical" evidence="5">
    <location>
        <begin position="94"/>
        <end position="115"/>
    </location>
</feature>
<evidence type="ECO:0000256" key="1">
    <source>
        <dbReference type="ARBA" id="ARBA00004141"/>
    </source>
</evidence>
<evidence type="ECO:0000256" key="3">
    <source>
        <dbReference type="ARBA" id="ARBA00022989"/>
    </source>
</evidence>
<feature type="transmembrane region" description="Helical" evidence="5">
    <location>
        <begin position="127"/>
        <end position="147"/>
    </location>
</feature>
<evidence type="ECO:0000313" key="7">
    <source>
        <dbReference type="Proteomes" id="UP000218767"/>
    </source>
</evidence>
<feature type="transmembrane region" description="Helical" evidence="5">
    <location>
        <begin position="153"/>
        <end position="178"/>
    </location>
</feature>
<dbReference type="InterPro" id="IPR004710">
    <property type="entry name" value="Bilac:Na_transpt"/>
</dbReference>
<dbReference type="PANTHER" id="PTHR10361">
    <property type="entry name" value="SODIUM-BILE ACID COTRANSPORTER"/>
    <property type="match status" value="1"/>
</dbReference>
<feature type="transmembrane region" description="Helical" evidence="5">
    <location>
        <begin position="215"/>
        <end position="237"/>
    </location>
</feature>
<protein>
    <submittedName>
        <fullName evidence="6">Bile acid:sodium symporter</fullName>
    </submittedName>
</protein>
<evidence type="ECO:0000256" key="5">
    <source>
        <dbReference type="SAM" id="Phobius"/>
    </source>
</evidence>